<organism evidence="8 9">
    <name type="scientific">Actinosynnema pretiosum subsp. pretiosum</name>
    <dbReference type="NCBI Taxonomy" id="103721"/>
    <lineage>
        <taxon>Bacteria</taxon>
        <taxon>Bacillati</taxon>
        <taxon>Actinomycetota</taxon>
        <taxon>Actinomycetes</taxon>
        <taxon>Pseudonocardiales</taxon>
        <taxon>Pseudonocardiaceae</taxon>
        <taxon>Actinosynnema</taxon>
    </lineage>
</organism>
<protein>
    <submittedName>
        <fullName evidence="8">Carboxypeptidase regulatory-like domain-containing protein</fullName>
    </submittedName>
</protein>
<evidence type="ECO:0000259" key="7">
    <source>
        <dbReference type="Pfam" id="PF17210"/>
    </source>
</evidence>
<dbReference type="InterPro" id="IPR001434">
    <property type="entry name" value="OmcB-like_DUF11"/>
</dbReference>
<dbReference type="AlphaFoldDB" id="A0AA45R498"/>
<keyword evidence="5" id="KW-0472">Membrane</keyword>
<feature type="domain" description="DUF11" evidence="6">
    <location>
        <begin position="459"/>
        <end position="584"/>
    </location>
</feature>
<feature type="domain" description="SD-repeat containing protein B" evidence="7">
    <location>
        <begin position="256"/>
        <end position="367"/>
    </location>
</feature>
<name>A0AA45R498_9PSEU</name>
<comment type="subcellular location">
    <subcellularLocation>
        <location evidence="1">Secreted</location>
    </subcellularLocation>
</comment>
<feature type="compositionally biased region" description="Low complexity" evidence="4">
    <location>
        <begin position="375"/>
        <end position="456"/>
    </location>
</feature>
<evidence type="ECO:0000256" key="4">
    <source>
        <dbReference type="SAM" id="MobiDB-lite"/>
    </source>
</evidence>
<dbReference type="InterPro" id="IPR033764">
    <property type="entry name" value="Sdr_B"/>
</dbReference>
<evidence type="ECO:0000259" key="6">
    <source>
        <dbReference type="Pfam" id="PF01345"/>
    </source>
</evidence>
<gene>
    <name evidence="8" type="ORF">KCV87_34855</name>
</gene>
<dbReference type="Proteomes" id="UP000677152">
    <property type="component" value="Chromosome"/>
</dbReference>
<dbReference type="InterPro" id="IPR051417">
    <property type="entry name" value="SDr/BOS_complex"/>
</dbReference>
<dbReference type="EMBL" id="CP073249">
    <property type="protein sequence ID" value="QUF04425.1"/>
    <property type="molecule type" value="Genomic_DNA"/>
</dbReference>
<keyword evidence="8" id="KW-0121">Carboxypeptidase</keyword>
<evidence type="ECO:0000256" key="2">
    <source>
        <dbReference type="ARBA" id="ARBA00022525"/>
    </source>
</evidence>
<dbReference type="GO" id="GO:0005576">
    <property type="term" value="C:extracellular region"/>
    <property type="evidence" value="ECO:0007669"/>
    <property type="project" value="UniProtKB-SubCell"/>
</dbReference>
<evidence type="ECO:0000313" key="8">
    <source>
        <dbReference type="EMBL" id="QUF04425.1"/>
    </source>
</evidence>
<dbReference type="Pfam" id="PF01345">
    <property type="entry name" value="DUF11"/>
    <property type="match status" value="1"/>
</dbReference>
<feature type="domain" description="SD-repeat containing protein B" evidence="7">
    <location>
        <begin position="43"/>
        <end position="134"/>
    </location>
</feature>
<evidence type="ECO:0000313" key="9">
    <source>
        <dbReference type="Proteomes" id="UP000677152"/>
    </source>
</evidence>
<feature type="region of interest" description="Disordered" evidence="4">
    <location>
        <begin position="577"/>
        <end position="597"/>
    </location>
</feature>
<feature type="transmembrane region" description="Helical" evidence="5">
    <location>
        <begin position="624"/>
        <end position="645"/>
    </location>
</feature>
<keyword evidence="8" id="KW-0645">Protease</keyword>
<keyword evidence="5" id="KW-0812">Transmembrane</keyword>
<keyword evidence="5" id="KW-1133">Transmembrane helix</keyword>
<evidence type="ECO:0000256" key="3">
    <source>
        <dbReference type="ARBA" id="ARBA00022729"/>
    </source>
</evidence>
<dbReference type="Gene3D" id="2.60.40.10">
    <property type="entry name" value="Immunoglobulins"/>
    <property type="match status" value="4"/>
</dbReference>
<reference evidence="8" key="1">
    <citation type="submission" date="2021-04" db="EMBL/GenBank/DDBJ databases">
        <title>Genomic sequence of Actinosynnema pretiosum subsp. pretiosum ATCC 31280 (C-14919).</title>
        <authorList>
            <person name="Bai L."/>
            <person name="Wang X."/>
            <person name="Xiao Y."/>
        </authorList>
    </citation>
    <scope>NUCLEOTIDE SEQUENCE</scope>
    <source>
        <strain evidence="8">ATCC 31280</strain>
    </source>
</reference>
<feature type="domain" description="SD-repeat containing protein B" evidence="7">
    <location>
        <begin position="163"/>
        <end position="232"/>
    </location>
</feature>
<dbReference type="SUPFAM" id="SSF117074">
    <property type="entry name" value="Hypothetical protein PA1324"/>
    <property type="match status" value="3"/>
</dbReference>
<keyword evidence="8" id="KW-0378">Hydrolase</keyword>
<sequence length="661" mass="67358">MPAARGAHRFAVVAAIALLVLGVLWWDVPGVLRAVGTGSITGQAYVDANDDGVRQGGEAALPDLPVRLTGTRDSCPVGEQPACAASATTTTSATGEFTFTGLEAGLYSVTAARPAGYADGKSTAGAAGGSVSAPNQISGIRVDSGASATGYSFGMRVGAVTGTAWVDNNANGTIEDDEHEWLEDVTVTLVKSDETPVATTTTSTTGNYSFDAVLPGDYVVRATLPAGYGAASPTSVPFTLASGQGRHVDFSMVKGALGNFVWLDADRDGLQGIGEDGVPGIAVELHRTPGGVVDSQLTDANGEYYFVGLDVGTYFIRVIKPSGTVFTERDKSATVGSHVDADGYSSPVEIKVENSGITQDMTLDAGFYELAQGETPPTTTTTTTTAPTTTTTTTPTTTTTSPTTTTPTTTTTGPTTTTTGSTTTTGPTTTTGATTSTTPPTTTAPGTTTTTTTTPPRTDLGVQFAVDNPKPAVGDKVTFTTVVVNRGTAPVEGSRVTITLPDGLRPETGTGQNLRRALLAQSGWTCQATGRQLVCANPATVQPGASFEPLTVVTTATAPVLPQATTVAVALYDGTPDDNPDNDGTTPALAIPSTTTPTPGVVTELLLPTQQPTTTPLATTGRPAHALLLTALVLMVLGAGLLVTTRKPATGGRHRAARRSD</sequence>
<feature type="region of interest" description="Disordered" evidence="4">
    <location>
        <begin position="372"/>
        <end position="459"/>
    </location>
</feature>
<dbReference type="InterPro" id="IPR013783">
    <property type="entry name" value="Ig-like_fold"/>
</dbReference>
<proteinExistence type="predicted"/>
<keyword evidence="2" id="KW-0964">Secreted</keyword>
<dbReference type="Pfam" id="PF17210">
    <property type="entry name" value="SdrD_B"/>
    <property type="match status" value="3"/>
</dbReference>
<evidence type="ECO:0000256" key="5">
    <source>
        <dbReference type="SAM" id="Phobius"/>
    </source>
</evidence>
<evidence type="ECO:0000256" key="1">
    <source>
        <dbReference type="ARBA" id="ARBA00004613"/>
    </source>
</evidence>
<dbReference type="PANTHER" id="PTHR23303">
    <property type="entry name" value="CARBOXYPEPTIDASE REGULATORY REGION-CONTAINING"/>
    <property type="match status" value="1"/>
</dbReference>
<dbReference type="GO" id="GO:0004180">
    <property type="term" value="F:carboxypeptidase activity"/>
    <property type="evidence" value="ECO:0007669"/>
    <property type="project" value="UniProtKB-KW"/>
</dbReference>
<keyword evidence="3" id="KW-0732">Signal</keyword>
<dbReference type="GO" id="GO:0005975">
    <property type="term" value="P:carbohydrate metabolic process"/>
    <property type="evidence" value="ECO:0007669"/>
    <property type="project" value="UniProtKB-ARBA"/>
</dbReference>
<accession>A0AA45R498</accession>